<evidence type="ECO:0000256" key="5">
    <source>
        <dbReference type="HAMAP-Rule" id="MF_00731"/>
    </source>
</evidence>
<accession>A0AAV3TDB3</accession>
<dbReference type="HAMAP" id="MF_00731">
    <property type="entry name" value="MenE"/>
    <property type="match status" value="1"/>
</dbReference>
<dbReference type="InterPro" id="IPR050237">
    <property type="entry name" value="ATP-dep_AMP-bd_enzyme"/>
</dbReference>
<reference evidence="9 10" key="1">
    <citation type="journal article" date="2019" name="Int. J. Syst. Evol. Microbiol.">
        <title>The Global Catalogue of Microorganisms (GCM) 10K type strain sequencing project: providing services to taxonomists for standard genome sequencing and annotation.</title>
        <authorList>
            <consortium name="The Broad Institute Genomics Platform"/>
            <consortium name="The Broad Institute Genome Sequencing Center for Infectious Disease"/>
            <person name="Wu L."/>
            <person name="Ma J."/>
        </authorList>
    </citation>
    <scope>NUCLEOTIDE SEQUENCE [LARGE SCALE GENOMIC DNA]</scope>
    <source>
        <strain evidence="9 10">JCM 16328</strain>
    </source>
</reference>
<dbReference type="GO" id="GO:0008756">
    <property type="term" value="F:o-succinylbenzoate-CoA ligase activity"/>
    <property type="evidence" value="ECO:0007669"/>
    <property type="project" value="UniProtKB-UniRule"/>
</dbReference>
<evidence type="ECO:0000256" key="2">
    <source>
        <dbReference type="ARBA" id="ARBA00022598"/>
    </source>
</evidence>
<evidence type="ECO:0000256" key="6">
    <source>
        <dbReference type="SAM" id="MobiDB-lite"/>
    </source>
</evidence>
<evidence type="ECO:0000259" key="7">
    <source>
        <dbReference type="Pfam" id="PF00501"/>
    </source>
</evidence>
<dbReference type="EMBL" id="BAAADV010000004">
    <property type="protein sequence ID" value="GAA0675498.1"/>
    <property type="molecule type" value="Genomic_DNA"/>
</dbReference>
<dbReference type="RefSeq" id="WP_343774259.1">
    <property type="nucleotide sequence ID" value="NZ_BAAADV010000004.1"/>
</dbReference>
<keyword evidence="4 5" id="KW-0067">ATP-binding</keyword>
<dbReference type="Pfam" id="PF13193">
    <property type="entry name" value="AMP-binding_C"/>
    <property type="match status" value="1"/>
</dbReference>
<dbReference type="InterPro" id="IPR000873">
    <property type="entry name" value="AMP-dep_synth/lig_dom"/>
</dbReference>
<keyword evidence="1 5" id="KW-0474">Menaquinone biosynthesis</keyword>
<feature type="region of interest" description="Disordered" evidence="6">
    <location>
        <begin position="149"/>
        <end position="175"/>
    </location>
</feature>
<keyword evidence="3 5" id="KW-0547">Nucleotide-binding</keyword>
<dbReference type="Proteomes" id="UP001500420">
    <property type="component" value="Unassembled WGS sequence"/>
</dbReference>
<dbReference type="PROSITE" id="PS00455">
    <property type="entry name" value="AMP_BINDING"/>
    <property type="match status" value="1"/>
</dbReference>
<dbReference type="EC" id="6.2.1.26" evidence="5"/>
<comment type="pathway">
    <text evidence="5">Quinol/quinone metabolism; 1,4-dihydroxy-2-naphthoate biosynthesis; 1,4-dihydroxy-2-naphthoate from chorismate: step 5/7.</text>
</comment>
<keyword evidence="10" id="KW-1185">Reference proteome</keyword>
<comment type="similarity">
    <text evidence="5">Belongs to the ATP-dependent AMP-binding enzyme family. MenE subfamily.</text>
</comment>
<evidence type="ECO:0000313" key="9">
    <source>
        <dbReference type="EMBL" id="GAA0675498.1"/>
    </source>
</evidence>
<name>A0AAV3TDB3_9EURY</name>
<dbReference type="InterPro" id="IPR010192">
    <property type="entry name" value="MenE"/>
</dbReference>
<dbReference type="InterPro" id="IPR020845">
    <property type="entry name" value="AMP-binding_CS"/>
</dbReference>
<keyword evidence="2 5" id="KW-0436">Ligase</keyword>
<dbReference type="SUPFAM" id="SSF56801">
    <property type="entry name" value="Acetyl-CoA synthetase-like"/>
    <property type="match status" value="1"/>
</dbReference>
<sequence length="535" mass="55760">MTTWPQSDWLAARAAASPDALAVIDADESAGSDADAGDGADARWTYADLDAATDAVARSLAARGVGPGDHVGTLLDTGLPFVLVVHALDRLGAVLVPLNVRHTPGELARACDKADVTTLLCDADTESSASEAAERCDEAPDVVPIDAIAPADPSLDATGPDATQPDADAGSLPTVERSPADVRVVLFTSGTTGEPKAVPLTAGNLLASAVASAFRLGVAPDDRWLCCLPMYHMGGLAPVLRSTLYGTTVVLQSEFDAERTPTVARERGVTGVSLVPTMLQRILDRDAAPDLPDTLRFVLLGGAPAGADLIADCERRDVPVHPTFGMTETASQVATATPREAFEHEGTVGRPLFGTTVTVVDEDGDPLPAGETGELVVDGPTVTPGYYGDSAATEASFGAHGLHTGDVGYRDDGGRLWVLNRRDDRIVTGGENVDPGEVVGALREHPKIRDAAVVGLDDAEWGERVAALVVPERDADEGANAASVALDADAVREHCRERLAGYKLPRTVTFADELPRTASGTVDRERVRAALRGAE</sequence>
<dbReference type="Pfam" id="PF00501">
    <property type="entry name" value="AMP-binding"/>
    <property type="match status" value="1"/>
</dbReference>
<evidence type="ECO:0000259" key="8">
    <source>
        <dbReference type="Pfam" id="PF13193"/>
    </source>
</evidence>
<comment type="caution">
    <text evidence="9">The sequence shown here is derived from an EMBL/GenBank/DDBJ whole genome shotgun (WGS) entry which is preliminary data.</text>
</comment>
<dbReference type="InterPro" id="IPR042099">
    <property type="entry name" value="ANL_N_sf"/>
</dbReference>
<dbReference type="AlphaFoldDB" id="A0AAV3TDB3"/>
<evidence type="ECO:0000256" key="1">
    <source>
        <dbReference type="ARBA" id="ARBA00022428"/>
    </source>
</evidence>
<feature type="domain" description="AMP-binding enzyme C-terminal" evidence="8">
    <location>
        <begin position="441"/>
        <end position="520"/>
    </location>
</feature>
<dbReference type="PANTHER" id="PTHR43767:SF1">
    <property type="entry name" value="NONRIBOSOMAL PEPTIDE SYNTHASE PES1 (EUROFUNG)-RELATED"/>
    <property type="match status" value="1"/>
</dbReference>
<dbReference type="GO" id="GO:0005524">
    <property type="term" value="F:ATP binding"/>
    <property type="evidence" value="ECO:0007669"/>
    <property type="project" value="UniProtKB-KW"/>
</dbReference>
<organism evidence="9 10">
    <name type="scientific">Natronoarchaeum mannanilyticum</name>
    <dbReference type="NCBI Taxonomy" id="926360"/>
    <lineage>
        <taxon>Archaea</taxon>
        <taxon>Methanobacteriati</taxon>
        <taxon>Methanobacteriota</taxon>
        <taxon>Stenosarchaea group</taxon>
        <taxon>Halobacteria</taxon>
        <taxon>Halobacteriales</taxon>
        <taxon>Natronoarchaeaceae</taxon>
    </lineage>
</organism>
<protein>
    <recommendedName>
        <fullName evidence="5">2-succinylbenzoate--CoA ligase</fullName>
        <ecNumber evidence="5">6.2.1.26</ecNumber>
    </recommendedName>
    <alternativeName>
        <fullName evidence="5">o-succinylbenzoyl-CoA synthetase</fullName>
        <shortName evidence="5">OSB-CoA synthetase</shortName>
    </alternativeName>
</protein>
<comment type="pathway">
    <text evidence="5">Quinol/quinone metabolism; menaquinone biosynthesis.</text>
</comment>
<dbReference type="GO" id="GO:0009234">
    <property type="term" value="P:menaquinone biosynthetic process"/>
    <property type="evidence" value="ECO:0007669"/>
    <property type="project" value="UniProtKB-UniRule"/>
</dbReference>
<evidence type="ECO:0000256" key="3">
    <source>
        <dbReference type="ARBA" id="ARBA00022741"/>
    </source>
</evidence>
<gene>
    <name evidence="5" type="primary">menE</name>
    <name evidence="9" type="ORF">GCM10009020_23950</name>
</gene>
<feature type="domain" description="AMP-dependent synthetase/ligase" evidence="7">
    <location>
        <begin position="11"/>
        <end position="387"/>
    </location>
</feature>
<dbReference type="InterPro" id="IPR025110">
    <property type="entry name" value="AMP-bd_C"/>
</dbReference>
<comment type="catalytic activity">
    <reaction evidence="5">
        <text>2-succinylbenzoate + ATP + CoA = 2-succinylbenzoyl-CoA + AMP + diphosphate</text>
        <dbReference type="Rhea" id="RHEA:17009"/>
        <dbReference type="ChEBI" id="CHEBI:18325"/>
        <dbReference type="ChEBI" id="CHEBI:30616"/>
        <dbReference type="ChEBI" id="CHEBI:33019"/>
        <dbReference type="ChEBI" id="CHEBI:57287"/>
        <dbReference type="ChEBI" id="CHEBI:57364"/>
        <dbReference type="ChEBI" id="CHEBI:456215"/>
        <dbReference type="EC" id="6.2.1.26"/>
    </reaction>
</comment>
<dbReference type="Gene3D" id="3.40.50.12780">
    <property type="entry name" value="N-terminal domain of ligase-like"/>
    <property type="match status" value="1"/>
</dbReference>
<dbReference type="PANTHER" id="PTHR43767">
    <property type="entry name" value="LONG-CHAIN-FATTY-ACID--COA LIGASE"/>
    <property type="match status" value="1"/>
</dbReference>
<evidence type="ECO:0000256" key="4">
    <source>
        <dbReference type="ARBA" id="ARBA00022840"/>
    </source>
</evidence>
<dbReference type="Gene3D" id="3.30.300.30">
    <property type="match status" value="1"/>
</dbReference>
<dbReference type="InterPro" id="IPR045851">
    <property type="entry name" value="AMP-bd_C_sf"/>
</dbReference>
<evidence type="ECO:0000313" key="10">
    <source>
        <dbReference type="Proteomes" id="UP001500420"/>
    </source>
</evidence>
<comment type="function">
    <text evidence="5">Converts 2-succinylbenzoate (OSB) to 2-succinylbenzoyl-CoA (OSB-CoA).</text>
</comment>
<proteinExistence type="inferred from homology"/>